<dbReference type="Pfam" id="PF20041">
    <property type="entry name" value="DUF6443"/>
    <property type="match status" value="1"/>
</dbReference>
<organism evidence="3 4">
    <name type="scientific">Bacteroides nordii</name>
    <dbReference type="NCBI Taxonomy" id="291645"/>
    <lineage>
        <taxon>Bacteria</taxon>
        <taxon>Pseudomonadati</taxon>
        <taxon>Bacteroidota</taxon>
        <taxon>Bacteroidia</taxon>
        <taxon>Bacteroidales</taxon>
        <taxon>Bacteroidaceae</taxon>
        <taxon>Bacteroides</taxon>
    </lineage>
</organism>
<evidence type="ECO:0000259" key="2">
    <source>
        <dbReference type="Pfam" id="PF20041"/>
    </source>
</evidence>
<protein>
    <submittedName>
        <fullName evidence="3">Type IV secretion protein Rhs</fullName>
    </submittedName>
</protein>
<feature type="signal peptide" evidence="1">
    <location>
        <begin position="1"/>
        <end position="24"/>
    </location>
</feature>
<feature type="domain" description="DUF6443" evidence="2">
    <location>
        <begin position="33"/>
        <end position="141"/>
    </location>
</feature>
<dbReference type="AlphaFoldDB" id="A0A413VKB3"/>
<evidence type="ECO:0000256" key="1">
    <source>
        <dbReference type="SAM" id="SignalP"/>
    </source>
</evidence>
<dbReference type="InterPro" id="IPR022385">
    <property type="entry name" value="Rhs_assc_core"/>
</dbReference>
<comment type="caution">
    <text evidence="3">The sequence shown here is derived from an EMBL/GenBank/DDBJ whole genome shotgun (WGS) entry which is preliminary data.</text>
</comment>
<accession>A0A413VKB3</accession>
<sequence>MNRTIHFTLLLLCISLSLPSLLKAQNNHKHYVQTHLMTEEDGSRSRETVTYYDSFGLEYETLEVGTTPQGKDLQTPIGYDGFFRKTMEFLPRPAGNTDFYTDANPYHYTVYENSELNRVREAYGPGQTWQENGKAVKYAYLVNKASGVLSCSYYQVEELDRDIKLTRSGNYTPGELTITQVTDEDGHITYTFSDSSGRLVLTRQMNGTVAHDTYIVYDDRGRKRIVLPPSAADALTAVESWLCSQSEPIQLYGYIYRYDGRDRCIEKKLPGCAPIYYVYDKSDRMVLKQDGNDREVKRWQSYQYDHLGRQVIWGFFKSPSSHQYWITFCQNKVLSVGYTGAQTPMENYGYSSVAQISLRCTPLIINYYDDYDYTNIFSEFIGSQNRPGYYSSFASSPKSSYGKLTGQVVALLNDPSKKDYIAYYYDRRGREAQRTANSAFGFKNYTFTNYNFTDQPVSVRKEHISIYPDAASGSTGVASHVTTYEYEYDPAGRVSKLYHTFDSDPRVLMADYRYDEVGRLETKLIHNHADTASYKYNVRGWPTEINEPGMREKIYYNEDLPQGVTPLYNGNIPCLSNSVNTIPVARFTYDGLNRLLSTRRYKMDGRPTEHGENFTYDKMGNLLTYQRVFEDFYPDYTTKLAIKYHGNQIQSATDERRSVGYYNLRYLDDQNADVEYFYDSNGNLVKNLDNRIGKIKNNILNLPEVVAFTDGNLLTFSYMADGRKVRDSYGSYPIKPTTPLDTVVNNTDPYITGINDWSEDYYYQSKKLRRVTTSDGHLNFYDSPDHTTYYTTKDHIGCTWQRKVGSRNALMYPNYYPSGIMDLKPYPTYPFGLGGKEFMSTNYLDEYYFGARTMYAIMNRFNQVDPLCEEYYSVSPYAYALNNPVRYKDPDGRFPWPVVPIVLGWLLESQPVNAPTLNRVSNARNMEAAWNSYNEGALSNFIPGAKMEAVSTRVFIQKPVEKIVRKTVTSEVREEVGKFVPNPFGRRGGQAHQDKVAEAIKQLKSDGFTKVGTERTIITPNGEKTRRTVDVRGINPTTGEVKDIQVGRQNKNGTPVARERRALDDIEKATGQRPIFIPYN</sequence>
<feature type="chain" id="PRO_5019083334" evidence="1">
    <location>
        <begin position="25"/>
        <end position="1080"/>
    </location>
</feature>
<keyword evidence="1" id="KW-0732">Signal</keyword>
<evidence type="ECO:0000313" key="3">
    <source>
        <dbReference type="EMBL" id="RHB34038.1"/>
    </source>
</evidence>
<dbReference type="Proteomes" id="UP000284379">
    <property type="component" value="Unassembled WGS sequence"/>
</dbReference>
<evidence type="ECO:0000313" key="4">
    <source>
        <dbReference type="Proteomes" id="UP000284379"/>
    </source>
</evidence>
<reference evidence="3 4" key="1">
    <citation type="submission" date="2018-08" db="EMBL/GenBank/DDBJ databases">
        <title>A genome reference for cultivated species of the human gut microbiota.</title>
        <authorList>
            <person name="Zou Y."/>
            <person name="Xue W."/>
            <person name="Luo G."/>
        </authorList>
    </citation>
    <scope>NUCLEOTIDE SEQUENCE [LARGE SCALE GENOMIC DNA]</scope>
    <source>
        <strain evidence="3 4">AM40-30BH</strain>
    </source>
</reference>
<dbReference type="NCBIfam" id="TIGR03696">
    <property type="entry name" value="Rhs_assc_core"/>
    <property type="match status" value="1"/>
</dbReference>
<dbReference type="InterPro" id="IPR045619">
    <property type="entry name" value="DUF6443"/>
</dbReference>
<dbReference type="RefSeq" id="WP_122201823.1">
    <property type="nucleotide sequence ID" value="NZ_CABJFV010000011.1"/>
</dbReference>
<dbReference type="Gene3D" id="2.180.10.10">
    <property type="entry name" value="RHS repeat-associated core"/>
    <property type="match status" value="1"/>
</dbReference>
<dbReference type="EMBL" id="QSGO01000011">
    <property type="protein sequence ID" value="RHB34038.1"/>
    <property type="molecule type" value="Genomic_DNA"/>
</dbReference>
<proteinExistence type="predicted"/>
<name>A0A413VKB3_9BACE</name>
<gene>
    <name evidence="3" type="ORF">DW888_14215</name>
</gene>